<feature type="domain" description="SCP" evidence="2">
    <location>
        <begin position="56"/>
        <end position="109"/>
    </location>
</feature>
<dbReference type="AlphaFoldDB" id="A0A0L0MBN1"/>
<dbReference type="Gene3D" id="3.40.33.10">
    <property type="entry name" value="CAP"/>
    <property type="match status" value="1"/>
</dbReference>
<reference evidence="4" key="1">
    <citation type="submission" date="2015-06" db="EMBL/GenBank/DDBJ databases">
        <title>Comparative genomics of Burkholderia leaf nodule symbionts.</title>
        <authorList>
            <person name="Carlier A."/>
            <person name="Eberl L."/>
            <person name="Pinto-Carbo M."/>
        </authorList>
    </citation>
    <scope>NUCLEOTIDE SEQUENCE [LARGE SCALE GENOMIC DNA]</scope>
    <source>
        <strain evidence="4">UZHbot4</strain>
    </source>
</reference>
<sequence>MRFITLIVSFLAIATFAGCASKSVKEDVVYSGPAVRLRPAPGPGASAGQSQASALGFVNARREEVGLPAIAVDRGLEAAARDHARYLVLNRVGTHDEIEGRPGFTGADILTRVRLHTQAHSASEVLAMIGSSQTDSSPVEHIFASPYHRGALLFDWARSGEGSLAGSGSVTVMDFADIARTLANNELIAWPYGTQTRVPTAWMNNEQPDPMGPDSGYRGQVLGYPITLSGGPNAHIELQNVELRDARGAKVACRIAPLTAADAARNTAVCTPYEPLKFNTRLPCTHAARCGN</sequence>
<proteinExistence type="predicted"/>
<dbReference type="EMBL" id="LFJJ01000109">
    <property type="protein sequence ID" value="KND59681.1"/>
    <property type="molecule type" value="Genomic_DNA"/>
</dbReference>
<evidence type="ECO:0000313" key="4">
    <source>
        <dbReference type="Proteomes" id="UP000036959"/>
    </source>
</evidence>
<name>A0A0L0MBN1_9BURK</name>
<comment type="caution">
    <text evidence="3">The sequence shown here is derived from an EMBL/GenBank/DDBJ whole genome shotgun (WGS) entry which is preliminary data.</text>
</comment>
<dbReference type="InterPro" id="IPR014044">
    <property type="entry name" value="CAP_dom"/>
</dbReference>
<dbReference type="SUPFAM" id="SSF55797">
    <property type="entry name" value="PR-1-like"/>
    <property type="match status" value="1"/>
</dbReference>
<keyword evidence="4" id="KW-1185">Reference proteome</keyword>
<evidence type="ECO:0000259" key="2">
    <source>
        <dbReference type="Pfam" id="PF00188"/>
    </source>
</evidence>
<dbReference type="PROSITE" id="PS51257">
    <property type="entry name" value="PROKAR_LIPOPROTEIN"/>
    <property type="match status" value="1"/>
</dbReference>
<feature type="signal peptide" evidence="1">
    <location>
        <begin position="1"/>
        <end position="20"/>
    </location>
</feature>
<accession>A0A0L0MBN1</accession>
<dbReference type="Proteomes" id="UP000036959">
    <property type="component" value="Unassembled WGS sequence"/>
</dbReference>
<dbReference type="PATRIC" id="fig|242163.4.peg.608"/>
<evidence type="ECO:0000256" key="1">
    <source>
        <dbReference type="SAM" id="SignalP"/>
    </source>
</evidence>
<dbReference type="Pfam" id="PF00188">
    <property type="entry name" value="CAP"/>
    <property type="match status" value="1"/>
</dbReference>
<dbReference type="InterPro" id="IPR035940">
    <property type="entry name" value="CAP_sf"/>
</dbReference>
<feature type="chain" id="PRO_5005544315" description="SCP domain-containing protein" evidence="1">
    <location>
        <begin position="21"/>
        <end position="292"/>
    </location>
</feature>
<keyword evidence="1" id="KW-0732">Signal</keyword>
<evidence type="ECO:0000313" key="3">
    <source>
        <dbReference type="EMBL" id="KND59681.1"/>
    </source>
</evidence>
<dbReference type="RefSeq" id="WP_232316614.1">
    <property type="nucleotide sequence ID" value="NZ_LFJJ01000109.1"/>
</dbReference>
<organism evidence="3 4">
    <name type="scientific">Candidatus Burkholderia verschuerenii</name>
    <dbReference type="NCBI Taxonomy" id="242163"/>
    <lineage>
        <taxon>Bacteria</taxon>
        <taxon>Pseudomonadati</taxon>
        <taxon>Pseudomonadota</taxon>
        <taxon>Betaproteobacteria</taxon>
        <taxon>Burkholderiales</taxon>
        <taxon>Burkholderiaceae</taxon>
        <taxon>Burkholderia</taxon>
    </lineage>
</organism>
<protein>
    <recommendedName>
        <fullName evidence="2">SCP domain-containing protein</fullName>
    </recommendedName>
</protein>
<gene>
    <name evidence="3" type="ORF">BVER_00479c</name>
</gene>